<dbReference type="Pfam" id="PF13810">
    <property type="entry name" value="DUF4185"/>
    <property type="match status" value="1"/>
</dbReference>
<feature type="domain" description="DUF4185" evidence="2">
    <location>
        <begin position="544"/>
        <end position="682"/>
    </location>
</feature>
<keyword evidence="1" id="KW-0812">Transmembrane</keyword>
<comment type="caution">
    <text evidence="3">The sequence shown here is derived from an EMBL/GenBank/DDBJ whole genome shotgun (WGS) entry which is preliminary data.</text>
</comment>
<evidence type="ECO:0000313" key="4">
    <source>
        <dbReference type="Proteomes" id="UP000618818"/>
    </source>
</evidence>
<evidence type="ECO:0000256" key="1">
    <source>
        <dbReference type="SAM" id="Phobius"/>
    </source>
</evidence>
<protein>
    <submittedName>
        <fullName evidence="3">DUF4185 domain-containing protein</fullName>
    </submittedName>
</protein>
<reference evidence="3 4" key="1">
    <citation type="submission" date="2020-09" db="EMBL/GenBank/DDBJ databases">
        <title>novel species in genus Nocardioides.</title>
        <authorList>
            <person name="Zhang G."/>
        </authorList>
    </citation>
    <scope>NUCLEOTIDE SEQUENCE [LARGE SCALE GENOMIC DNA]</scope>
    <source>
        <strain evidence="3 4">KCTC 39551</strain>
    </source>
</reference>
<feature type="transmembrane region" description="Helical" evidence="1">
    <location>
        <begin position="213"/>
        <end position="231"/>
    </location>
</feature>
<gene>
    <name evidence="3" type="ORF">IEZ26_01880</name>
</gene>
<keyword evidence="1" id="KW-0472">Membrane</keyword>
<keyword evidence="1" id="KW-1133">Transmembrane helix</keyword>
<proteinExistence type="predicted"/>
<feature type="transmembrane region" description="Helical" evidence="1">
    <location>
        <begin position="298"/>
        <end position="315"/>
    </location>
</feature>
<feature type="transmembrane region" description="Helical" evidence="1">
    <location>
        <begin position="181"/>
        <end position="201"/>
    </location>
</feature>
<evidence type="ECO:0000313" key="3">
    <source>
        <dbReference type="EMBL" id="MBD3923357.1"/>
    </source>
</evidence>
<name>A0ABR8N5B3_9ACTN</name>
<feature type="transmembrane region" description="Helical" evidence="1">
    <location>
        <begin position="150"/>
        <end position="169"/>
    </location>
</feature>
<sequence length="718" mass="76056">MASRQPARRWTVAACLVVIVAQGVALATITLRGDAREPHRVPLLIAAPAVVALSLSHDADAMSGTPFDATWTDDEDEARSEVLDGTVVAAVLVDLRKTQDVVLVNARTDGKLNDAVVDRVTAISASHDRTVTVQEVAGSGSARAASRVRWFVILSGLLGFGFVLGISLVRGPVAGAARLGMLRVLGLGVVAVAGAFLLQLLPWTRLPGDDLTIIGLGALYVFTMGAITLAVEALAGLVGLAAAAATYLVLATPLLTGTSHYLLPAPWPAVTPWMPTGAAQATLADVAYFGRGVDRPQLLVVTAGALVAVVTLVLARRLSGLSQGSGKVEAVPVRHWQLRVLGAVLPLAVLAGLVVAFVPTDVVATPALPSVATQTTCVDRGGRPRTVTELNDQIAHLQGTPAFQGADVGADAELGDGRFLVVFGDTLRSEDFDGPLFARNSMLLWDTDCVSVVLPPSQGALIPDRRDGVGYWPMSTAVAHRPGYDLVLVSAQRVRATGAGSFDFANLGPSLAVFVVAQGGTPQLISVRDIGPDDPKRSRPEWGAAMAVDDNWLYLYGTANPDTEGVFGFSLQVARVRPDHVLDASAWRFWDGSTWQRDARESAQLVAAVEGVSQTLSVFHRGDRWYALSKKDGDLGDQMAFWTAPRATGPFTPTEPVADLPADQDTGAITYMPLAHPQIFPQPGTMVTSYSNNNTDPQKIKEDPTLYRPTFLRVPLPR</sequence>
<feature type="transmembrane region" description="Helical" evidence="1">
    <location>
        <begin position="336"/>
        <end position="358"/>
    </location>
</feature>
<keyword evidence="4" id="KW-1185">Reference proteome</keyword>
<evidence type="ECO:0000259" key="2">
    <source>
        <dbReference type="Pfam" id="PF13810"/>
    </source>
</evidence>
<dbReference type="RefSeq" id="WP_191193235.1">
    <property type="nucleotide sequence ID" value="NZ_JACXYZ010000001.1"/>
</dbReference>
<dbReference type="Proteomes" id="UP000618818">
    <property type="component" value="Unassembled WGS sequence"/>
</dbReference>
<accession>A0ABR8N5B3</accession>
<organism evidence="3 4">
    <name type="scientific">Nocardioides cavernae</name>
    <dbReference type="NCBI Taxonomy" id="1921566"/>
    <lineage>
        <taxon>Bacteria</taxon>
        <taxon>Bacillati</taxon>
        <taxon>Actinomycetota</taxon>
        <taxon>Actinomycetes</taxon>
        <taxon>Propionibacteriales</taxon>
        <taxon>Nocardioidaceae</taxon>
        <taxon>Nocardioides</taxon>
    </lineage>
</organism>
<dbReference type="InterPro" id="IPR025442">
    <property type="entry name" value="DUF4185"/>
</dbReference>
<feature type="transmembrane region" description="Helical" evidence="1">
    <location>
        <begin position="238"/>
        <end position="263"/>
    </location>
</feature>
<dbReference type="EMBL" id="JACXYZ010000001">
    <property type="protein sequence ID" value="MBD3923357.1"/>
    <property type="molecule type" value="Genomic_DNA"/>
</dbReference>